<feature type="region of interest" description="Disordered" evidence="1">
    <location>
        <begin position="206"/>
        <end position="291"/>
    </location>
</feature>
<keyword evidence="3" id="KW-1185">Reference proteome</keyword>
<evidence type="ECO:0000313" key="3">
    <source>
        <dbReference type="Proteomes" id="UP001479436"/>
    </source>
</evidence>
<feature type="compositionally biased region" description="Low complexity" evidence="1">
    <location>
        <begin position="273"/>
        <end position="291"/>
    </location>
</feature>
<dbReference type="EMBL" id="JASJQH010000753">
    <property type="protein sequence ID" value="KAK9763023.1"/>
    <property type="molecule type" value="Genomic_DNA"/>
</dbReference>
<name>A0ABR2WNE8_9FUNG</name>
<accession>A0ABR2WNE8</accession>
<evidence type="ECO:0000313" key="2">
    <source>
        <dbReference type="EMBL" id="KAK9763023.1"/>
    </source>
</evidence>
<dbReference type="Proteomes" id="UP001479436">
    <property type="component" value="Unassembled WGS sequence"/>
</dbReference>
<protein>
    <submittedName>
        <fullName evidence="2">Uncharacterized protein</fullName>
    </submittedName>
</protein>
<organism evidence="2 3">
    <name type="scientific">Basidiobolus ranarum</name>
    <dbReference type="NCBI Taxonomy" id="34480"/>
    <lineage>
        <taxon>Eukaryota</taxon>
        <taxon>Fungi</taxon>
        <taxon>Fungi incertae sedis</taxon>
        <taxon>Zoopagomycota</taxon>
        <taxon>Entomophthoromycotina</taxon>
        <taxon>Basidiobolomycetes</taxon>
        <taxon>Basidiobolales</taxon>
        <taxon>Basidiobolaceae</taxon>
        <taxon>Basidiobolus</taxon>
    </lineage>
</organism>
<comment type="caution">
    <text evidence="2">The sequence shown here is derived from an EMBL/GenBank/DDBJ whole genome shotgun (WGS) entry which is preliminary data.</text>
</comment>
<reference evidence="2 3" key="1">
    <citation type="submission" date="2023-04" db="EMBL/GenBank/DDBJ databases">
        <title>Genome of Basidiobolus ranarum AG-B5.</title>
        <authorList>
            <person name="Stajich J.E."/>
            <person name="Carter-House D."/>
            <person name="Gryganskyi A."/>
        </authorList>
    </citation>
    <scope>NUCLEOTIDE SEQUENCE [LARGE SCALE GENOMIC DNA]</scope>
    <source>
        <strain evidence="2 3">AG-B5</strain>
    </source>
</reference>
<proteinExistence type="predicted"/>
<sequence length="291" mass="29147">MTGAYGNGGGGGGGITGAYGNGGGSGGGGGGITGAYGNGGGSGGGGGNGEVNIDYTNNQSQSTYNNDENKATNIYVTNNDNGATNTPATVNNYNTSNTTNNYNSNSDGLGSYHPTIEVIIKKCFEQNRPAIESIINLKNSGKIESKDALYKLTEIFQSVDTLIEESTKGLPAEISNGIPKFTSKLTESTDDWSTYISKCLKRFDGSSNNNVTPIGPDTSAPGDASPKDSAAGDASPKDSAAGDASPKDSAPGDASPKDSAADHPSPNDSAPGDASPNDSAPGSAGPSSSSY</sequence>
<evidence type="ECO:0000256" key="1">
    <source>
        <dbReference type="SAM" id="MobiDB-lite"/>
    </source>
</evidence>
<gene>
    <name evidence="2" type="ORF">K7432_010672</name>
</gene>